<protein>
    <submittedName>
        <fullName evidence="5">AraC family transcriptional regulator</fullName>
    </submittedName>
</protein>
<reference evidence="5 6" key="1">
    <citation type="journal article" date="2016" name="Front. Microbiol.">
        <title>Genomic Resource of Rice Seed Associated Bacteria.</title>
        <authorList>
            <person name="Midha S."/>
            <person name="Bansal K."/>
            <person name="Sharma S."/>
            <person name="Kumar N."/>
            <person name="Patil P.P."/>
            <person name="Chaudhry V."/>
            <person name="Patil P.B."/>
        </authorList>
    </citation>
    <scope>NUCLEOTIDE SEQUENCE [LARGE SCALE GENOMIC DNA]</scope>
    <source>
        <strain evidence="5 6">NS331</strain>
    </source>
</reference>
<dbReference type="SUPFAM" id="SSF51182">
    <property type="entry name" value="RmlC-like cupins"/>
    <property type="match status" value="1"/>
</dbReference>
<dbReference type="InterPro" id="IPR050204">
    <property type="entry name" value="AraC_XylS_family_regulators"/>
</dbReference>
<sequence length="250" mass="26730">MHDDALSLRDYGPSRGSHAHDHFQVLVALQGVLALEVEGRGRRLAAGQGFVVAPGDRHDFEAETGASRCLVLDTRDAAWTPHVGQRASGPQAAALARYLGLCLALPRPPALALAQAPLLLCEAWALPPHQGGPGAARCLPQGDDGGSAAEPLSARRRPIDWPALAAWAATQWHRPLTVDDLAARVFLSPGQFAQRCREAQGLSPLAWLRRLRLAEARRLRAAGLAVAETARRTGYRSPSALTAALRREGD</sequence>
<evidence type="ECO:0000313" key="5">
    <source>
        <dbReference type="EMBL" id="KTT16547.1"/>
    </source>
</evidence>
<evidence type="ECO:0000259" key="4">
    <source>
        <dbReference type="PROSITE" id="PS01124"/>
    </source>
</evidence>
<keyword evidence="2" id="KW-0238">DNA-binding</keyword>
<dbReference type="Pfam" id="PF12833">
    <property type="entry name" value="HTH_18"/>
    <property type="match status" value="1"/>
</dbReference>
<dbReference type="InterPro" id="IPR018060">
    <property type="entry name" value="HTH_AraC"/>
</dbReference>
<dbReference type="InterPro" id="IPR014710">
    <property type="entry name" value="RmlC-like_jellyroll"/>
</dbReference>
<dbReference type="AlphaFoldDB" id="A0A147GQ41"/>
<dbReference type="PANTHER" id="PTHR46796:SF10">
    <property type="entry name" value="TRANSCRIPTIONAL ACTIVATOR FEAR"/>
    <property type="match status" value="1"/>
</dbReference>
<dbReference type="SMART" id="SM00342">
    <property type="entry name" value="HTH_ARAC"/>
    <property type="match status" value="1"/>
</dbReference>
<evidence type="ECO:0000313" key="6">
    <source>
        <dbReference type="Proteomes" id="UP000072741"/>
    </source>
</evidence>
<feature type="domain" description="HTH araC/xylS-type" evidence="4">
    <location>
        <begin position="162"/>
        <end position="250"/>
    </location>
</feature>
<evidence type="ECO:0000256" key="3">
    <source>
        <dbReference type="ARBA" id="ARBA00023163"/>
    </source>
</evidence>
<organism evidence="5 6">
    <name type="scientific">Pseudacidovorax intermedius</name>
    <dbReference type="NCBI Taxonomy" id="433924"/>
    <lineage>
        <taxon>Bacteria</taxon>
        <taxon>Pseudomonadati</taxon>
        <taxon>Pseudomonadota</taxon>
        <taxon>Betaproteobacteria</taxon>
        <taxon>Burkholderiales</taxon>
        <taxon>Comamonadaceae</taxon>
        <taxon>Pseudacidovorax</taxon>
    </lineage>
</organism>
<evidence type="ECO:0000256" key="2">
    <source>
        <dbReference type="ARBA" id="ARBA00023125"/>
    </source>
</evidence>
<dbReference type="Pfam" id="PF02311">
    <property type="entry name" value="AraC_binding"/>
    <property type="match status" value="1"/>
</dbReference>
<dbReference type="EMBL" id="LDSL01000124">
    <property type="protein sequence ID" value="KTT16547.1"/>
    <property type="molecule type" value="Genomic_DNA"/>
</dbReference>
<dbReference type="OrthoDB" id="8811403at2"/>
<comment type="caution">
    <text evidence="5">The sequence shown here is derived from an EMBL/GenBank/DDBJ whole genome shotgun (WGS) entry which is preliminary data.</text>
</comment>
<dbReference type="GO" id="GO:0003700">
    <property type="term" value="F:DNA-binding transcription factor activity"/>
    <property type="evidence" value="ECO:0007669"/>
    <property type="project" value="InterPro"/>
</dbReference>
<proteinExistence type="predicted"/>
<dbReference type="Gene3D" id="2.60.120.10">
    <property type="entry name" value="Jelly Rolls"/>
    <property type="match status" value="1"/>
</dbReference>
<gene>
    <name evidence="5" type="ORF">NS331_18330</name>
</gene>
<accession>A0A147GQ41</accession>
<dbReference type="PATRIC" id="fig|433924.3.peg.644"/>
<keyword evidence="1" id="KW-0805">Transcription regulation</keyword>
<dbReference type="InterPro" id="IPR003313">
    <property type="entry name" value="AraC-bd"/>
</dbReference>
<keyword evidence="6" id="KW-1185">Reference proteome</keyword>
<dbReference type="PANTHER" id="PTHR46796">
    <property type="entry name" value="HTH-TYPE TRANSCRIPTIONAL ACTIVATOR RHAS-RELATED"/>
    <property type="match status" value="1"/>
</dbReference>
<dbReference type="RefSeq" id="WP_058643392.1">
    <property type="nucleotide sequence ID" value="NZ_LDSL01000124.1"/>
</dbReference>
<dbReference type="GO" id="GO:0043565">
    <property type="term" value="F:sequence-specific DNA binding"/>
    <property type="evidence" value="ECO:0007669"/>
    <property type="project" value="InterPro"/>
</dbReference>
<dbReference type="Gene3D" id="1.10.10.60">
    <property type="entry name" value="Homeodomain-like"/>
    <property type="match status" value="1"/>
</dbReference>
<evidence type="ECO:0000256" key="1">
    <source>
        <dbReference type="ARBA" id="ARBA00023015"/>
    </source>
</evidence>
<dbReference type="PROSITE" id="PS01124">
    <property type="entry name" value="HTH_ARAC_FAMILY_2"/>
    <property type="match status" value="1"/>
</dbReference>
<name>A0A147GQ41_9BURK</name>
<dbReference type="InterPro" id="IPR011051">
    <property type="entry name" value="RmlC_Cupin_sf"/>
</dbReference>
<keyword evidence="3" id="KW-0804">Transcription</keyword>
<dbReference type="Proteomes" id="UP000072741">
    <property type="component" value="Unassembled WGS sequence"/>
</dbReference>